<gene>
    <name evidence="2" type="ORF">FHS79_001347</name>
</gene>
<feature type="transmembrane region" description="Helical" evidence="1">
    <location>
        <begin position="12"/>
        <end position="33"/>
    </location>
</feature>
<evidence type="ECO:0000313" key="3">
    <source>
        <dbReference type="Proteomes" id="UP000538147"/>
    </source>
</evidence>
<dbReference type="RefSeq" id="WP_184197254.1">
    <property type="nucleotide sequence ID" value="NZ_BMOX01000012.1"/>
</dbReference>
<dbReference type="Pfam" id="PF05751">
    <property type="entry name" value="FixH"/>
    <property type="match status" value="1"/>
</dbReference>
<dbReference type="PIRSF" id="PIRSF011386">
    <property type="entry name" value="FixH"/>
    <property type="match status" value="1"/>
</dbReference>
<dbReference type="EMBL" id="JACIIV010000008">
    <property type="protein sequence ID" value="MBB6227183.1"/>
    <property type="molecule type" value="Genomic_DNA"/>
</dbReference>
<sequence length="148" mass="16028">MTARRFTGRHMLAAMLGFFGIIIAVNFTMAWFASSTFGGTVVDNSYVASQKYNQWLAAARAQEALGWTVAMTLDPARHVEVTASLPATRVTGTATHPLGRLPEQALAFVQTGEGRYRATTPLPPGRYLVRIIVDAEGTRAGFQQDVPA</sequence>
<dbReference type="AlphaFoldDB" id="A0A841L896"/>
<dbReference type="InterPro" id="IPR018037">
    <property type="entry name" value="FixH_proteobacterial"/>
</dbReference>
<evidence type="ECO:0000256" key="1">
    <source>
        <dbReference type="SAM" id="Phobius"/>
    </source>
</evidence>
<keyword evidence="1" id="KW-0472">Membrane</keyword>
<dbReference type="Proteomes" id="UP000538147">
    <property type="component" value="Unassembled WGS sequence"/>
</dbReference>
<comment type="caution">
    <text evidence="2">The sequence shown here is derived from an EMBL/GenBank/DDBJ whole genome shotgun (WGS) entry which is preliminary data.</text>
</comment>
<keyword evidence="1" id="KW-0812">Transmembrane</keyword>
<reference evidence="2 3" key="1">
    <citation type="submission" date="2020-08" db="EMBL/GenBank/DDBJ databases">
        <title>Genomic Encyclopedia of Type Strains, Phase IV (KMG-IV): sequencing the most valuable type-strain genomes for metagenomic binning, comparative biology and taxonomic classification.</title>
        <authorList>
            <person name="Goeker M."/>
        </authorList>
    </citation>
    <scope>NUCLEOTIDE SEQUENCE [LARGE SCALE GENOMIC DNA]</scope>
    <source>
        <strain evidence="2 3">DSM 102189</strain>
    </source>
</reference>
<dbReference type="InterPro" id="IPR008620">
    <property type="entry name" value="FixH"/>
</dbReference>
<keyword evidence="3" id="KW-1185">Reference proteome</keyword>
<evidence type="ECO:0000313" key="2">
    <source>
        <dbReference type="EMBL" id="MBB6227183.1"/>
    </source>
</evidence>
<proteinExistence type="predicted"/>
<name>A0A841L896_9SPHN</name>
<organism evidence="2 3">
    <name type="scientific">Polymorphobacter multimanifer</name>
    <dbReference type="NCBI Taxonomy" id="1070431"/>
    <lineage>
        <taxon>Bacteria</taxon>
        <taxon>Pseudomonadati</taxon>
        <taxon>Pseudomonadota</taxon>
        <taxon>Alphaproteobacteria</taxon>
        <taxon>Sphingomonadales</taxon>
        <taxon>Sphingosinicellaceae</taxon>
        <taxon>Polymorphobacter</taxon>
    </lineage>
</organism>
<accession>A0A841L896</accession>
<protein>
    <submittedName>
        <fullName evidence="2">Nitrogen fixation protein FixH</fullName>
    </submittedName>
</protein>
<keyword evidence="1" id="KW-1133">Transmembrane helix</keyword>